<dbReference type="SUPFAM" id="SSF54593">
    <property type="entry name" value="Glyoxalase/Bleomycin resistance protein/Dihydroxybiphenyl dioxygenase"/>
    <property type="match status" value="1"/>
</dbReference>
<reference evidence="2 3" key="1">
    <citation type="submission" date="2018-11" db="EMBL/GenBank/DDBJ databases">
        <title>Trebonia kvetii gen.nov., sp.nov., a novel acidophilic actinobacterium, and proposal of the new actinobacterial family Treboniaceae fam. nov.</title>
        <authorList>
            <person name="Rapoport D."/>
            <person name="Sagova-Mareckova M."/>
            <person name="Sedlacek I."/>
            <person name="Provaznik J."/>
            <person name="Kralova S."/>
            <person name="Pavlinic D."/>
            <person name="Benes V."/>
            <person name="Kopecky J."/>
        </authorList>
    </citation>
    <scope>NUCLEOTIDE SEQUENCE [LARGE SCALE GENOMIC DNA]</scope>
    <source>
        <strain evidence="2 3">15Tr583</strain>
    </source>
</reference>
<sequence>MEPKIFFITLAVTDLNRSVAFYRDGLGWPTDGIVGQEFHDEVTGADGTIAFFKLDGGLLLGLYERANLAKDSGLPPGPPSSTEFSLGLPAGSQAEVDSLLGQVEAAGGTLTAPAHMRPFGVYSGYFTDPDGHLFEIAWDSNAS</sequence>
<dbReference type="RefSeq" id="WP_145854569.1">
    <property type="nucleotide sequence ID" value="NZ_RPFW01000003.1"/>
</dbReference>
<evidence type="ECO:0000313" key="3">
    <source>
        <dbReference type="Proteomes" id="UP000460272"/>
    </source>
</evidence>
<name>A0A6P2C207_9ACTN</name>
<organism evidence="2 3">
    <name type="scientific">Trebonia kvetii</name>
    <dbReference type="NCBI Taxonomy" id="2480626"/>
    <lineage>
        <taxon>Bacteria</taxon>
        <taxon>Bacillati</taxon>
        <taxon>Actinomycetota</taxon>
        <taxon>Actinomycetes</taxon>
        <taxon>Streptosporangiales</taxon>
        <taxon>Treboniaceae</taxon>
        <taxon>Trebonia</taxon>
    </lineage>
</organism>
<dbReference type="OrthoDB" id="4265398at2"/>
<gene>
    <name evidence="2" type="ORF">EAS64_19400</name>
</gene>
<evidence type="ECO:0000313" key="2">
    <source>
        <dbReference type="EMBL" id="TVZ04525.1"/>
    </source>
</evidence>
<dbReference type="PANTHER" id="PTHR36503">
    <property type="entry name" value="BLR2520 PROTEIN"/>
    <property type="match status" value="1"/>
</dbReference>
<accession>A0A6P2C207</accession>
<keyword evidence="3" id="KW-1185">Reference proteome</keyword>
<protein>
    <submittedName>
        <fullName evidence="2">VOC family protein</fullName>
    </submittedName>
</protein>
<evidence type="ECO:0000259" key="1">
    <source>
        <dbReference type="PROSITE" id="PS51819"/>
    </source>
</evidence>
<dbReference type="Gene3D" id="3.10.180.10">
    <property type="entry name" value="2,3-Dihydroxybiphenyl 1,2-Dioxygenase, domain 1"/>
    <property type="match status" value="1"/>
</dbReference>
<dbReference type="InterPro" id="IPR037523">
    <property type="entry name" value="VOC_core"/>
</dbReference>
<dbReference type="AlphaFoldDB" id="A0A6P2C207"/>
<dbReference type="Pfam" id="PF00903">
    <property type="entry name" value="Glyoxalase"/>
    <property type="match status" value="1"/>
</dbReference>
<comment type="caution">
    <text evidence="2">The sequence shown here is derived from an EMBL/GenBank/DDBJ whole genome shotgun (WGS) entry which is preliminary data.</text>
</comment>
<dbReference type="PROSITE" id="PS51819">
    <property type="entry name" value="VOC"/>
    <property type="match status" value="1"/>
</dbReference>
<dbReference type="EMBL" id="RPFW01000003">
    <property type="protein sequence ID" value="TVZ04525.1"/>
    <property type="molecule type" value="Genomic_DNA"/>
</dbReference>
<dbReference type="Proteomes" id="UP000460272">
    <property type="component" value="Unassembled WGS sequence"/>
</dbReference>
<dbReference type="InterPro" id="IPR004360">
    <property type="entry name" value="Glyas_Fos-R_dOase_dom"/>
</dbReference>
<feature type="domain" description="VOC" evidence="1">
    <location>
        <begin position="4"/>
        <end position="139"/>
    </location>
</feature>
<proteinExistence type="predicted"/>
<dbReference type="InterPro" id="IPR029068">
    <property type="entry name" value="Glyas_Bleomycin-R_OHBP_Dase"/>
</dbReference>
<dbReference type="PANTHER" id="PTHR36503:SF1">
    <property type="entry name" value="BLR2520 PROTEIN"/>
    <property type="match status" value="1"/>
</dbReference>